<comment type="caution">
    <text evidence="15">The sequence shown here is derived from an EMBL/GenBank/DDBJ whole genome shotgun (WGS) entry which is preliminary data.</text>
</comment>
<evidence type="ECO:0000256" key="3">
    <source>
        <dbReference type="ARBA" id="ARBA00022679"/>
    </source>
</evidence>
<dbReference type="Proteomes" id="UP000429552">
    <property type="component" value="Unassembled WGS sequence"/>
</dbReference>
<keyword evidence="2" id="KW-1003">Cell membrane</keyword>
<comment type="pathway">
    <text evidence="12">Glycan biosynthesis.</text>
</comment>
<dbReference type="InterPro" id="IPR005490">
    <property type="entry name" value="LD_TPept_cat_dom"/>
</dbReference>
<dbReference type="GO" id="GO:0071972">
    <property type="term" value="F:peptidoglycan L,D-transpeptidase activity"/>
    <property type="evidence" value="ECO:0007669"/>
    <property type="project" value="TreeGrafter"/>
</dbReference>
<dbReference type="FunFam" id="2.40.440.10:FF:000005">
    <property type="entry name" value="L,D-transpeptidase 2"/>
    <property type="match status" value="1"/>
</dbReference>
<comment type="pathway">
    <text evidence="1 13">Cell wall biogenesis; peptidoglycan biosynthesis.</text>
</comment>
<evidence type="ECO:0000256" key="8">
    <source>
        <dbReference type="ARBA" id="ARBA00023139"/>
    </source>
</evidence>
<reference evidence="15 16" key="1">
    <citation type="submission" date="2019-12" db="EMBL/GenBank/DDBJ databases">
        <title>Whole genome shotgun sequence of Streptomyces libani subsp. libani NBRC 13452.</title>
        <authorList>
            <person name="Ichikawa N."/>
            <person name="Kimura A."/>
            <person name="Kitahashi Y."/>
            <person name="Komaki H."/>
            <person name="Tamura T."/>
        </authorList>
    </citation>
    <scope>NUCLEOTIDE SEQUENCE [LARGE SCALE GENOMIC DNA]</scope>
    <source>
        <strain evidence="15 16">NBRC 13452</strain>
    </source>
</reference>
<dbReference type="GO" id="GO:0018104">
    <property type="term" value="P:peptidoglycan-protein cross-linking"/>
    <property type="evidence" value="ECO:0007669"/>
    <property type="project" value="TreeGrafter"/>
</dbReference>
<evidence type="ECO:0000256" key="11">
    <source>
        <dbReference type="ARBA" id="ARBA00023316"/>
    </source>
</evidence>
<proteinExistence type="predicted"/>
<evidence type="ECO:0000313" key="16">
    <source>
        <dbReference type="Proteomes" id="UP000429552"/>
    </source>
</evidence>
<dbReference type="GO" id="GO:0005576">
    <property type="term" value="C:extracellular region"/>
    <property type="evidence" value="ECO:0007669"/>
    <property type="project" value="TreeGrafter"/>
</dbReference>
<keyword evidence="8" id="KW-0564">Palmitate</keyword>
<dbReference type="AlphaFoldDB" id="A0A640TJE4"/>
<feature type="active site" description="Proton donor/acceptor" evidence="13">
    <location>
        <position position="409"/>
    </location>
</feature>
<feature type="domain" description="L,D-TPase catalytic" evidence="14">
    <location>
        <begin position="329"/>
        <end position="459"/>
    </location>
</feature>
<dbReference type="PANTHER" id="PTHR30582:SF2">
    <property type="entry name" value="L,D-TRANSPEPTIDASE YCIB-RELATED"/>
    <property type="match status" value="1"/>
</dbReference>
<dbReference type="Pfam" id="PF03734">
    <property type="entry name" value="YkuD"/>
    <property type="match status" value="1"/>
</dbReference>
<feature type="active site" description="Nucleophile" evidence="13">
    <location>
        <position position="428"/>
    </location>
</feature>
<dbReference type="GO" id="GO:0008360">
    <property type="term" value="P:regulation of cell shape"/>
    <property type="evidence" value="ECO:0007669"/>
    <property type="project" value="UniProtKB-UniRule"/>
</dbReference>
<evidence type="ECO:0000256" key="7">
    <source>
        <dbReference type="ARBA" id="ARBA00023136"/>
    </source>
</evidence>
<name>A0A640TJE4_STRNI</name>
<keyword evidence="11 13" id="KW-0961">Cell wall biogenesis/degradation</keyword>
<keyword evidence="9 15" id="KW-0449">Lipoprotein</keyword>
<evidence type="ECO:0000256" key="6">
    <source>
        <dbReference type="ARBA" id="ARBA00022984"/>
    </source>
</evidence>
<dbReference type="PROSITE" id="PS52029">
    <property type="entry name" value="LD_TPASE"/>
    <property type="match status" value="1"/>
</dbReference>
<dbReference type="GO" id="GO:0016746">
    <property type="term" value="F:acyltransferase activity"/>
    <property type="evidence" value="ECO:0007669"/>
    <property type="project" value="UniProtKB-KW"/>
</dbReference>
<keyword evidence="7" id="KW-0472">Membrane</keyword>
<dbReference type="SUPFAM" id="SSF141523">
    <property type="entry name" value="L,D-transpeptidase catalytic domain-like"/>
    <property type="match status" value="1"/>
</dbReference>
<accession>A0A640TJE4</accession>
<dbReference type="Gene3D" id="2.40.440.10">
    <property type="entry name" value="L,D-transpeptidase catalytic domain-like"/>
    <property type="match status" value="1"/>
</dbReference>
<dbReference type="Gene3D" id="2.60.40.3710">
    <property type="match status" value="1"/>
</dbReference>
<dbReference type="InterPro" id="IPR050979">
    <property type="entry name" value="LD-transpeptidase"/>
</dbReference>
<protein>
    <submittedName>
        <fullName evidence="15">Lipoprotein</fullName>
    </submittedName>
</protein>
<dbReference type="UniPathway" id="UPA00219"/>
<dbReference type="InterPro" id="IPR041280">
    <property type="entry name" value="Big_10"/>
</dbReference>
<evidence type="ECO:0000256" key="1">
    <source>
        <dbReference type="ARBA" id="ARBA00004752"/>
    </source>
</evidence>
<keyword evidence="4" id="KW-0732">Signal</keyword>
<evidence type="ECO:0000256" key="12">
    <source>
        <dbReference type="ARBA" id="ARBA00060592"/>
    </source>
</evidence>
<dbReference type="Gene3D" id="2.60.40.3780">
    <property type="match status" value="1"/>
</dbReference>
<dbReference type="GO" id="GO:0071555">
    <property type="term" value="P:cell wall organization"/>
    <property type="evidence" value="ECO:0007669"/>
    <property type="project" value="UniProtKB-UniRule"/>
</dbReference>
<dbReference type="CDD" id="cd16913">
    <property type="entry name" value="YkuD_like"/>
    <property type="match status" value="1"/>
</dbReference>
<evidence type="ECO:0000256" key="2">
    <source>
        <dbReference type="ARBA" id="ARBA00022475"/>
    </source>
</evidence>
<dbReference type="InterPro" id="IPR038063">
    <property type="entry name" value="Transpep_catalytic_dom"/>
</dbReference>
<dbReference type="EMBL" id="BLIP01000001">
    <property type="protein sequence ID" value="GFE21965.1"/>
    <property type="molecule type" value="Genomic_DNA"/>
</dbReference>
<keyword evidence="3" id="KW-0808">Transferase</keyword>
<organism evidence="15 16">
    <name type="scientific">Streptomyces nigrescens</name>
    <dbReference type="NCBI Taxonomy" id="1920"/>
    <lineage>
        <taxon>Bacteria</taxon>
        <taxon>Bacillati</taxon>
        <taxon>Actinomycetota</taxon>
        <taxon>Actinomycetes</taxon>
        <taxon>Kitasatosporales</taxon>
        <taxon>Streptomycetaceae</taxon>
        <taxon>Streptomyces</taxon>
    </lineage>
</organism>
<evidence type="ECO:0000256" key="10">
    <source>
        <dbReference type="ARBA" id="ARBA00023315"/>
    </source>
</evidence>
<dbReference type="Pfam" id="PF17964">
    <property type="entry name" value="Big_10"/>
    <property type="match status" value="1"/>
</dbReference>
<keyword evidence="5 13" id="KW-0133">Cell shape</keyword>
<evidence type="ECO:0000259" key="14">
    <source>
        <dbReference type="PROSITE" id="PS52029"/>
    </source>
</evidence>
<gene>
    <name evidence="15" type="ORF">Sliba_24180</name>
</gene>
<sequence length="489" mass="52727">MRGSALPVVLPATGRCLTLPVGGSSLRSVLSVTFRYAAYLLMQALSVTIRYMTAHQQDRAEDRAKRRGRARVRGRLPDRAAGRAPRGAALRAARRTRVALVVLAGLTGAAALAGCGGPEAFVGGKPRSPEETIRVVPHNGAHGVRADGRFEVRVPAGRLERVEVSRTGEAGQQPVAGRISPDGMTWLPAPGRLQLGARYTVDAVALDGAGHRSARHTTFTTSAPARRFVGHFSPQRDATVGTGLIFSMVFNRPIADRAAVERAVRVSARPGVEIAAHWFGPRRLDFRPRERWRPGTEITVQLRLRGVKAAPGAYGTQRRTVRYRVGRDQVSTIDAARHTMTVRRGGRVVAVLPVTAGDAESPTYNGRMVILERHSMTRMDGDTVGFGGEYDIPDVPHAMRLTRSGTFLHGNYWAPPEVFGGVNTSHGCVGLKDIKGGGPNTPAGWFFGQSIVGDTVVVHNSPERTVAPDNGLGGWNMPWQLWRAGSALR</sequence>
<evidence type="ECO:0000313" key="15">
    <source>
        <dbReference type="EMBL" id="GFE21965.1"/>
    </source>
</evidence>
<evidence type="ECO:0000256" key="9">
    <source>
        <dbReference type="ARBA" id="ARBA00023288"/>
    </source>
</evidence>
<evidence type="ECO:0000256" key="4">
    <source>
        <dbReference type="ARBA" id="ARBA00022729"/>
    </source>
</evidence>
<keyword evidence="6 13" id="KW-0573">Peptidoglycan synthesis</keyword>
<keyword evidence="10" id="KW-0012">Acyltransferase</keyword>
<dbReference type="PANTHER" id="PTHR30582">
    <property type="entry name" value="L,D-TRANSPEPTIDASE"/>
    <property type="match status" value="1"/>
</dbReference>
<evidence type="ECO:0000256" key="13">
    <source>
        <dbReference type="PROSITE-ProRule" id="PRU01373"/>
    </source>
</evidence>
<evidence type="ECO:0000256" key="5">
    <source>
        <dbReference type="ARBA" id="ARBA00022960"/>
    </source>
</evidence>